<dbReference type="SUPFAM" id="SSF81886">
    <property type="entry name" value="Helical scaffold and wing domains of SecA"/>
    <property type="match status" value="1"/>
</dbReference>
<dbReference type="PANTHER" id="PTHR30612:SF0">
    <property type="entry name" value="CHLOROPLAST PROTEIN-TRANSPORTING ATPASE"/>
    <property type="match status" value="1"/>
</dbReference>
<gene>
    <name evidence="12 17" type="primary">secA</name>
    <name evidence="17" type="ORF">ENU66_08485</name>
</gene>
<dbReference type="Pfam" id="PF01043">
    <property type="entry name" value="SecA_PP_bind"/>
    <property type="match status" value="1"/>
</dbReference>
<evidence type="ECO:0000256" key="7">
    <source>
        <dbReference type="ARBA" id="ARBA00022840"/>
    </source>
</evidence>
<dbReference type="Gene3D" id="3.90.1440.10">
    <property type="entry name" value="SecA, preprotein cross-linking domain"/>
    <property type="match status" value="1"/>
</dbReference>
<comment type="catalytic activity">
    <reaction evidence="12">
        <text>ATP + H2O + cellular proteinSide 1 = ADP + phosphate + cellular proteinSide 2.</text>
        <dbReference type="EC" id="7.4.2.8"/>
    </reaction>
</comment>
<dbReference type="GO" id="GO:0005829">
    <property type="term" value="C:cytosol"/>
    <property type="evidence" value="ECO:0007669"/>
    <property type="project" value="TreeGrafter"/>
</dbReference>
<feature type="binding site" evidence="12">
    <location>
        <position position="100"/>
    </location>
    <ligand>
        <name>ATP</name>
        <dbReference type="ChEBI" id="CHEBI:30616"/>
    </ligand>
</feature>
<keyword evidence="11 12" id="KW-0472">Membrane</keyword>
<dbReference type="InterPro" id="IPR014001">
    <property type="entry name" value="Helicase_ATP-bd"/>
</dbReference>
<dbReference type="GO" id="GO:0043952">
    <property type="term" value="P:protein transport by the Sec complex"/>
    <property type="evidence" value="ECO:0007669"/>
    <property type="project" value="UniProtKB-ARBA"/>
</dbReference>
<dbReference type="PROSITE" id="PS51196">
    <property type="entry name" value="SECA_MOTOR_DEAD"/>
    <property type="match status" value="1"/>
</dbReference>
<dbReference type="GO" id="GO:0008564">
    <property type="term" value="F:protein-exporting ATPase activity"/>
    <property type="evidence" value="ECO:0007669"/>
    <property type="project" value="UniProtKB-EC"/>
</dbReference>
<dbReference type="FunFam" id="3.40.50.300:FF:000246">
    <property type="entry name" value="Preprotein translocase subunit SecA"/>
    <property type="match status" value="1"/>
</dbReference>
<dbReference type="PROSITE" id="PS01312">
    <property type="entry name" value="SECA"/>
    <property type="match status" value="1"/>
</dbReference>
<comment type="similarity">
    <text evidence="2 12 13">Belongs to the SecA family.</text>
</comment>
<keyword evidence="3 12" id="KW-0813">Transport</keyword>
<evidence type="ECO:0000259" key="15">
    <source>
        <dbReference type="PROSITE" id="PS51194"/>
    </source>
</evidence>
<keyword evidence="7 12" id="KW-0067">ATP-binding</keyword>
<proteinExistence type="inferred from homology"/>
<dbReference type="PROSITE" id="PS51192">
    <property type="entry name" value="HELICASE_ATP_BIND_1"/>
    <property type="match status" value="1"/>
</dbReference>
<dbReference type="InterPro" id="IPR011115">
    <property type="entry name" value="SecA_DEAD"/>
</dbReference>
<evidence type="ECO:0000256" key="13">
    <source>
        <dbReference type="RuleBase" id="RU003874"/>
    </source>
</evidence>
<keyword evidence="9 12" id="KW-1278">Translocase</keyword>
<dbReference type="Pfam" id="PF07516">
    <property type="entry name" value="SecA_SW"/>
    <property type="match status" value="1"/>
</dbReference>
<feature type="binding site" evidence="12">
    <location>
        <position position="624"/>
    </location>
    <ligand>
        <name>ATP</name>
        <dbReference type="ChEBI" id="CHEBI:30616"/>
    </ligand>
</feature>
<accession>A0A7V3ZZA5</accession>
<evidence type="ECO:0000256" key="5">
    <source>
        <dbReference type="ARBA" id="ARBA00022490"/>
    </source>
</evidence>
<dbReference type="EMBL" id="DTDJ01000051">
    <property type="protein sequence ID" value="HGL18349.1"/>
    <property type="molecule type" value="Genomic_DNA"/>
</dbReference>
<organism evidence="17">
    <name type="scientific">candidate division WOR-3 bacterium</name>
    <dbReference type="NCBI Taxonomy" id="2052148"/>
    <lineage>
        <taxon>Bacteria</taxon>
        <taxon>Bacteria division WOR-3</taxon>
    </lineage>
</organism>
<comment type="function">
    <text evidence="12">Part of the Sec protein translocase complex. Interacts with the SecYEG preprotein conducting channel. Has a central role in coupling the hydrolysis of ATP to the transfer of proteins into and across the cell membrane, serving as an ATP-driven molecular motor driving the stepwise translocation of polypeptide chains across the membrane.</text>
</comment>
<dbReference type="InterPro" id="IPR011116">
    <property type="entry name" value="SecA_Wing/Scaffold"/>
</dbReference>
<comment type="subcellular location">
    <subcellularLocation>
        <location evidence="12">Cell membrane</location>
        <topology evidence="12">Peripheral membrane protein</topology>
        <orientation evidence="12">Cytoplasmic side</orientation>
    </subcellularLocation>
    <subcellularLocation>
        <location evidence="12">Cytoplasm</location>
    </subcellularLocation>
    <subcellularLocation>
        <location evidence="1">Membrane</location>
        <topology evidence="1">Peripheral membrane protein</topology>
    </subcellularLocation>
    <text evidence="12">Distribution is 50-50.</text>
</comment>
<dbReference type="CDD" id="cd17928">
    <property type="entry name" value="DEXDc_SecA"/>
    <property type="match status" value="1"/>
</dbReference>
<dbReference type="SMART" id="SM00958">
    <property type="entry name" value="SecA_PP_bind"/>
    <property type="match status" value="1"/>
</dbReference>
<dbReference type="InterPro" id="IPR001650">
    <property type="entry name" value="Helicase_C-like"/>
</dbReference>
<dbReference type="PROSITE" id="PS51194">
    <property type="entry name" value="HELICASE_CTER"/>
    <property type="match status" value="1"/>
</dbReference>
<evidence type="ECO:0000256" key="2">
    <source>
        <dbReference type="ARBA" id="ARBA00007650"/>
    </source>
</evidence>
<dbReference type="PRINTS" id="PR00906">
    <property type="entry name" value="SECA"/>
</dbReference>
<dbReference type="InterPro" id="IPR000185">
    <property type="entry name" value="SecA"/>
</dbReference>
<dbReference type="InterPro" id="IPR044722">
    <property type="entry name" value="SecA_SF2_C"/>
</dbReference>
<dbReference type="GO" id="GO:0006605">
    <property type="term" value="P:protein targeting"/>
    <property type="evidence" value="ECO:0007669"/>
    <property type="project" value="UniProtKB-UniRule"/>
</dbReference>
<keyword evidence="5 12" id="KW-0963">Cytoplasm</keyword>
<feature type="binding site" evidence="12">
    <location>
        <begin position="118"/>
        <end position="122"/>
    </location>
    <ligand>
        <name>ATP</name>
        <dbReference type="ChEBI" id="CHEBI:30616"/>
    </ligand>
</feature>
<dbReference type="AlphaFoldDB" id="A0A7V3ZZA5"/>
<evidence type="ECO:0000256" key="4">
    <source>
        <dbReference type="ARBA" id="ARBA00022475"/>
    </source>
</evidence>
<dbReference type="InterPro" id="IPR036670">
    <property type="entry name" value="SecA_X-link_sf"/>
</dbReference>
<dbReference type="HAMAP" id="MF_01382">
    <property type="entry name" value="SecA"/>
    <property type="match status" value="1"/>
</dbReference>
<sequence>MLKFLVEKLIGSRNEREIKKLWPIVEKINTIYETYHSLKDEDLIKKTEEFEKRIRDGEDPFNILPEAFALVKEATRRLCGKKWEVTGHMWEWNMIPFDVQLLGAIVLFQGKIAEMKTGEGKTLVATMPLYLHGIIGRIKGTGVHLVTVNDYLARRDRQWMGPVYESLGLSVGVIQNEMDNARRKIEYQKDITYGTNNEFGFDYLRDNMVYRAEDRVQRGHYYAIVDEVDSILIDEARTPLIISGPVEYSSAEIYKAMKPLAENLVRKQTQLVTQLLFVAENLLRQGKEFEAAEKIIQAKLGMPKAKKLFKMLQEPGVMKLVDKVELELMKEINVGGEKTKRIEELKEELYFWVDEKSHSVEITEKGREEVEKRERGLFALPDLSTELHKLDEDKSLSARERFYEKERILREYAEKSDKIHALKQLLKAYMLFEKDVDYVVMDGKVIIVDEFTGRLMPGRRWSDGLHEAVEAKEGVTIQRETQTLATITIQNYFRMYEKLAGMTGTAITEAQEFWEIYKLDVIQIPTNKPVRRIDYPDIIFKTKKEKYEAIINEIEKWHKVGRPILVGTTSVEVSELLSRLLKRRGIPHQVLNAKYHEKEAEIIARAGQFGAVTIATNMAGRGTDIKLAENVVRAKECAINTPNPTPGLTCTEDPKKCIKEGVPCGLYIIGTEKHEARRIDNQLRGRAGRQGDPGSSRFFLSLEDDLLRLFGSDRVMELMERFGSKDEGPIESPMVTKALETAQKRVEMQNFQIRKRLLEYDDVMNRQREVVYKLRNEILDGRDLRGLVLDYAQGIAEDLVEKYLQGDREDSWNLQELRNELAYFFLYDFSEIASLKSKDEVKGFIFDKLESLYKEREEAFGEEKMREMERVVLLTTLDRLWREHLYALDHLREGVYLRAYAHKDPLVEYKKESLELFDELMEKIRNESVMRIFRIEVPKMPRKFAERMVAFKPSIETQRGGQRKKD</sequence>
<evidence type="ECO:0000256" key="12">
    <source>
        <dbReference type="HAMAP-Rule" id="MF_01382"/>
    </source>
</evidence>
<comment type="caution">
    <text evidence="17">The sequence shown here is derived from an EMBL/GenBank/DDBJ whole genome shotgun (WGS) entry which is preliminary data.</text>
</comment>
<keyword evidence="4 12" id="KW-1003">Cell membrane</keyword>
<feature type="domain" description="Helicase ATP-binding" evidence="14">
    <location>
        <begin position="102"/>
        <end position="264"/>
    </location>
</feature>
<evidence type="ECO:0000256" key="11">
    <source>
        <dbReference type="ARBA" id="ARBA00023136"/>
    </source>
</evidence>
<evidence type="ECO:0000256" key="6">
    <source>
        <dbReference type="ARBA" id="ARBA00022741"/>
    </source>
</evidence>
<protein>
    <recommendedName>
        <fullName evidence="12 13">Protein translocase subunit SecA</fullName>
        <ecNumber evidence="12">7.4.2.8</ecNumber>
    </recommendedName>
</protein>
<comment type="subunit">
    <text evidence="12">Monomer and homodimer. Part of the essential Sec protein translocation apparatus which comprises SecA, SecYEG and auxiliary proteins SecDF. Other proteins may also be involved.</text>
</comment>
<dbReference type="SUPFAM" id="SSF81767">
    <property type="entry name" value="Pre-protein crosslinking domain of SecA"/>
    <property type="match status" value="1"/>
</dbReference>
<evidence type="ECO:0000259" key="16">
    <source>
        <dbReference type="PROSITE" id="PS51196"/>
    </source>
</evidence>
<dbReference type="InterPro" id="IPR027417">
    <property type="entry name" value="P-loop_NTPase"/>
</dbReference>
<dbReference type="GO" id="GO:0017038">
    <property type="term" value="P:protein import"/>
    <property type="evidence" value="ECO:0007669"/>
    <property type="project" value="InterPro"/>
</dbReference>
<evidence type="ECO:0000259" key="14">
    <source>
        <dbReference type="PROSITE" id="PS51192"/>
    </source>
</evidence>
<keyword evidence="8 12" id="KW-0653">Protein transport</keyword>
<feature type="domain" description="Helicase C-terminal" evidence="15">
    <location>
        <begin position="546"/>
        <end position="740"/>
    </location>
</feature>
<evidence type="ECO:0000256" key="10">
    <source>
        <dbReference type="ARBA" id="ARBA00023010"/>
    </source>
</evidence>
<dbReference type="PANTHER" id="PTHR30612">
    <property type="entry name" value="SECA INNER MEMBRANE COMPONENT OF SEC PROTEIN SECRETION SYSTEM"/>
    <property type="match status" value="1"/>
</dbReference>
<dbReference type="SUPFAM" id="SSF52540">
    <property type="entry name" value="P-loop containing nucleoside triphosphate hydrolases"/>
    <property type="match status" value="2"/>
</dbReference>
<dbReference type="GO" id="GO:0065002">
    <property type="term" value="P:intracellular protein transmembrane transport"/>
    <property type="evidence" value="ECO:0007669"/>
    <property type="project" value="UniProtKB-UniRule"/>
</dbReference>
<dbReference type="NCBIfam" id="TIGR00963">
    <property type="entry name" value="secA"/>
    <property type="match status" value="1"/>
</dbReference>
<dbReference type="InterPro" id="IPR020937">
    <property type="entry name" value="SecA_CS"/>
</dbReference>
<evidence type="ECO:0000256" key="3">
    <source>
        <dbReference type="ARBA" id="ARBA00022448"/>
    </source>
</evidence>
<dbReference type="GO" id="GO:0005524">
    <property type="term" value="F:ATP binding"/>
    <property type="evidence" value="ECO:0007669"/>
    <property type="project" value="UniProtKB-UniRule"/>
</dbReference>
<dbReference type="GO" id="GO:0031522">
    <property type="term" value="C:cell envelope Sec protein transport complex"/>
    <property type="evidence" value="ECO:0007669"/>
    <property type="project" value="TreeGrafter"/>
</dbReference>
<evidence type="ECO:0000256" key="1">
    <source>
        <dbReference type="ARBA" id="ARBA00004170"/>
    </source>
</evidence>
<dbReference type="GO" id="GO:0005886">
    <property type="term" value="C:plasma membrane"/>
    <property type="evidence" value="ECO:0007669"/>
    <property type="project" value="UniProtKB-SubCell"/>
</dbReference>
<feature type="domain" description="SecA family profile" evidence="16">
    <location>
        <begin position="3"/>
        <end position="731"/>
    </location>
</feature>
<keyword evidence="10 12" id="KW-0811">Translocation</keyword>
<dbReference type="Pfam" id="PF21090">
    <property type="entry name" value="P-loop_SecA"/>
    <property type="match status" value="1"/>
</dbReference>
<dbReference type="InterPro" id="IPR014018">
    <property type="entry name" value="SecA_motor_DEAD"/>
</dbReference>
<dbReference type="InterPro" id="IPR036266">
    <property type="entry name" value="SecA_Wing/Scaffold_sf"/>
</dbReference>
<dbReference type="EC" id="7.4.2.8" evidence="12"/>
<dbReference type="Gene3D" id="3.40.50.300">
    <property type="entry name" value="P-loop containing nucleotide triphosphate hydrolases"/>
    <property type="match status" value="3"/>
</dbReference>
<evidence type="ECO:0000313" key="17">
    <source>
        <dbReference type="EMBL" id="HGL18349.1"/>
    </source>
</evidence>
<dbReference type="Pfam" id="PF07517">
    <property type="entry name" value="SecA_DEAD"/>
    <property type="match status" value="1"/>
</dbReference>
<name>A0A7V3ZZA5_UNCW3</name>
<evidence type="ECO:0000256" key="9">
    <source>
        <dbReference type="ARBA" id="ARBA00022967"/>
    </source>
</evidence>
<dbReference type="CDD" id="cd18803">
    <property type="entry name" value="SF2_C_secA"/>
    <property type="match status" value="1"/>
</dbReference>
<dbReference type="FunFam" id="3.40.50.300:FF:000113">
    <property type="entry name" value="Preprotein translocase subunit SecA"/>
    <property type="match status" value="1"/>
</dbReference>
<dbReference type="FunFam" id="1.10.3060.10:FF:000003">
    <property type="entry name" value="Protein translocase subunit SecA"/>
    <property type="match status" value="1"/>
</dbReference>
<evidence type="ECO:0000256" key="8">
    <source>
        <dbReference type="ARBA" id="ARBA00022927"/>
    </source>
</evidence>
<keyword evidence="6 12" id="KW-0547">Nucleotide-binding</keyword>
<dbReference type="SMART" id="SM00957">
    <property type="entry name" value="SecA_DEAD"/>
    <property type="match status" value="1"/>
</dbReference>
<reference evidence="17" key="1">
    <citation type="journal article" date="2020" name="mSystems">
        <title>Genome- and Community-Level Interaction Insights into Carbon Utilization and Element Cycling Functions of Hydrothermarchaeota in Hydrothermal Sediment.</title>
        <authorList>
            <person name="Zhou Z."/>
            <person name="Liu Y."/>
            <person name="Xu W."/>
            <person name="Pan J."/>
            <person name="Luo Z.H."/>
            <person name="Li M."/>
        </authorList>
    </citation>
    <scope>NUCLEOTIDE SEQUENCE [LARGE SCALE GENOMIC DNA]</scope>
    <source>
        <strain evidence="17">SpSt-69</strain>
    </source>
</reference>
<dbReference type="InterPro" id="IPR011130">
    <property type="entry name" value="SecA_preprotein_X-link_dom"/>
</dbReference>
<dbReference type="Gene3D" id="1.10.3060.10">
    <property type="entry name" value="Helical scaffold and wing domains of SecA"/>
    <property type="match status" value="1"/>
</dbReference>